<dbReference type="Pfam" id="PF02203">
    <property type="entry name" value="TarH"/>
    <property type="match status" value="1"/>
</dbReference>
<evidence type="ECO:0000256" key="8">
    <source>
        <dbReference type="ARBA" id="ARBA00023136"/>
    </source>
</evidence>
<evidence type="ECO:0000256" key="4">
    <source>
        <dbReference type="ARBA" id="ARBA00022500"/>
    </source>
</evidence>
<dbReference type="GO" id="GO:0007165">
    <property type="term" value="P:signal transduction"/>
    <property type="evidence" value="ECO:0007669"/>
    <property type="project" value="UniProtKB-KW"/>
</dbReference>
<dbReference type="InterPro" id="IPR035440">
    <property type="entry name" value="4HB_MCP_dom_sf"/>
</dbReference>
<dbReference type="EMBL" id="JFHN01000035">
    <property type="protein sequence ID" value="EXU76202.1"/>
    <property type="molecule type" value="Genomic_DNA"/>
</dbReference>
<evidence type="ECO:0000259" key="14">
    <source>
        <dbReference type="PROSITE" id="PS50885"/>
    </source>
</evidence>
<dbReference type="PATRIC" id="fig|69222.5.peg.1438"/>
<dbReference type="PRINTS" id="PR00260">
    <property type="entry name" value="CHEMTRNSDUCR"/>
</dbReference>
<evidence type="ECO:0000256" key="12">
    <source>
        <dbReference type="SAM" id="Phobius"/>
    </source>
</evidence>
<keyword evidence="16" id="KW-1185">Reference proteome</keyword>
<sequence>MFKRIKVVTSLLLVLLVLGSLQLLAGGLFINALTSDKNNFSVAQNASENVSSFTDAWVLLNQTRIAVNRGMLRLQTDAQNGGAAPVTSNTTSLATISAQGKELLASADKTFAFYQAIPDTKGVDATITKTMEDDYVAYSQALAQMLQLMDSRQLDQMFKLNVEQNQNKLKASYTAWRSAQNVVTLQGVADNDKAYRTMLWVISSVLVLVVVTIVLCWIGLNRILIKPLQTSITHISHIAGGDLTHPIEVEGRNEMSQLAGSLRDMQQSLVRTVSDVRDGSDAIYTGASEISAGNNDLSARTEQQAASLEQTAASMEQLTATVKQNAENARQASQLARSASDTALKGGKVVDGVVKTMSDIAGSSKKIADITSVIDGIAFQTNILALNAAVEAARAGEQGRGFAVVAGEVRNLAQRSAQAAKEIKGLIEDSVARVDSGSALVGTAGETMTEIVNAVTRVTDIMGEISSASDEQSKGIDQVGTAVTEMDRVTQQNASLVQESAAAAAALEVQASRLTQAVAVFRVNKAVNITAPVAALPKPLQPALRKPAVTPVAGEGNWETF</sequence>
<dbReference type="PROSITE" id="PS50885">
    <property type="entry name" value="HAMP"/>
    <property type="match status" value="1"/>
</dbReference>
<reference evidence="15 16" key="1">
    <citation type="submission" date="2014-02" db="EMBL/GenBank/DDBJ databases">
        <title>Draft genome of Erwinia mallotivora strain BT-MARDI, a papaya dieback pathogen.</title>
        <authorList>
            <person name="Redzuan R."/>
            <person name="Abu Bakar N."/>
            <person name="Badrun R."/>
            <person name="Mohd Raih M.F."/>
            <person name="Rozano L."/>
            <person name="Mat Amin N."/>
        </authorList>
    </citation>
    <scope>NUCLEOTIDE SEQUENCE [LARGE SCALE GENOMIC DNA]</scope>
    <source>
        <strain evidence="15 16">BT-MARDI</strain>
    </source>
</reference>
<keyword evidence="4" id="KW-0145">Chemotaxis</keyword>
<dbReference type="Gene3D" id="1.10.287.950">
    <property type="entry name" value="Methyl-accepting chemotaxis protein"/>
    <property type="match status" value="1"/>
</dbReference>
<dbReference type="InterPro" id="IPR004089">
    <property type="entry name" value="MCPsignal_dom"/>
</dbReference>
<dbReference type="GO" id="GO:0004888">
    <property type="term" value="F:transmembrane signaling receptor activity"/>
    <property type="evidence" value="ECO:0007669"/>
    <property type="project" value="InterPro"/>
</dbReference>
<protein>
    <submittedName>
        <fullName evidence="15">Chemotaxis protein</fullName>
    </submittedName>
</protein>
<evidence type="ECO:0000256" key="10">
    <source>
        <dbReference type="ARBA" id="ARBA00029447"/>
    </source>
</evidence>
<accession>A0A014PZ06</accession>
<comment type="similarity">
    <text evidence="10">Belongs to the methyl-accepting chemotaxis (MCP) protein family.</text>
</comment>
<evidence type="ECO:0000313" key="15">
    <source>
        <dbReference type="EMBL" id="EXU76202.1"/>
    </source>
</evidence>
<dbReference type="Pfam" id="PF00015">
    <property type="entry name" value="MCPsignal"/>
    <property type="match status" value="1"/>
</dbReference>
<feature type="domain" description="HAMP" evidence="14">
    <location>
        <begin position="222"/>
        <end position="274"/>
    </location>
</feature>
<evidence type="ECO:0000256" key="6">
    <source>
        <dbReference type="ARBA" id="ARBA00022692"/>
    </source>
</evidence>
<proteinExistence type="inferred from homology"/>
<evidence type="ECO:0000256" key="5">
    <source>
        <dbReference type="ARBA" id="ARBA00022519"/>
    </source>
</evidence>
<evidence type="ECO:0000256" key="11">
    <source>
        <dbReference type="PROSITE-ProRule" id="PRU00284"/>
    </source>
</evidence>
<keyword evidence="7 12" id="KW-1133">Transmembrane helix</keyword>
<feature type="transmembrane region" description="Helical" evidence="12">
    <location>
        <begin position="198"/>
        <end position="220"/>
    </location>
</feature>
<dbReference type="InterPro" id="IPR003122">
    <property type="entry name" value="Tar_rcpt_lig-bd"/>
</dbReference>
<dbReference type="InterPro" id="IPR004091">
    <property type="entry name" value="Chemotax_Me-accpt_rcpt_Me-site"/>
</dbReference>
<evidence type="ECO:0000256" key="3">
    <source>
        <dbReference type="ARBA" id="ARBA00022481"/>
    </source>
</evidence>
<evidence type="ECO:0000256" key="1">
    <source>
        <dbReference type="ARBA" id="ARBA00004429"/>
    </source>
</evidence>
<dbReference type="AlphaFoldDB" id="A0A014PZ06"/>
<name>A0A014PZ06_9GAMM</name>
<comment type="subcellular location">
    <subcellularLocation>
        <location evidence="1">Cell inner membrane</location>
        <topology evidence="1">Multi-pass membrane protein</topology>
    </subcellularLocation>
</comment>
<dbReference type="Pfam" id="PF00672">
    <property type="entry name" value="HAMP"/>
    <property type="match status" value="1"/>
</dbReference>
<evidence type="ECO:0000256" key="2">
    <source>
        <dbReference type="ARBA" id="ARBA00022475"/>
    </source>
</evidence>
<organism evidence="15 16">
    <name type="scientific">Erwinia mallotivora</name>
    <dbReference type="NCBI Taxonomy" id="69222"/>
    <lineage>
        <taxon>Bacteria</taxon>
        <taxon>Pseudomonadati</taxon>
        <taxon>Pseudomonadota</taxon>
        <taxon>Gammaproteobacteria</taxon>
        <taxon>Enterobacterales</taxon>
        <taxon>Erwiniaceae</taxon>
        <taxon>Erwinia</taxon>
    </lineage>
</organism>
<evidence type="ECO:0000313" key="16">
    <source>
        <dbReference type="Proteomes" id="UP000019918"/>
    </source>
</evidence>
<dbReference type="Proteomes" id="UP000019918">
    <property type="component" value="Unassembled WGS sequence"/>
</dbReference>
<dbReference type="CDD" id="cd11386">
    <property type="entry name" value="MCP_signal"/>
    <property type="match status" value="1"/>
</dbReference>
<keyword evidence="3" id="KW-0488">Methylation</keyword>
<dbReference type="FunFam" id="1.10.287.950:FF:000001">
    <property type="entry name" value="Methyl-accepting chemotaxis sensory transducer"/>
    <property type="match status" value="1"/>
</dbReference>
<dbReference type="RefSeq" id="WP_034935739.1">
    <property type="nucleotide sequence ID" value="NZ_JFHN01000035.1"/>
</dbReference>
<dbReference type="InterPro" id="IPR051310">
    <property type="entry name" value="MCP_chemotaxis"/>
</dbReference>
<keyword evidence="8 12" id="KW-0472">Membrane</keyword>
<dbReference type="STRING" id="69222.BG55_06995"/>
<dbReference type="OrthoDB" id="9765776at2"/>
<keyword evidence="6 12" id="KW-0812">Transmembrane</keyword>
<dbReference type="GO" id="GO:0005886">
    <property type="term" value="C:plasma membrane"/>
    <property type="evidence" value="ECO:0007669"/>
    <property type="project" value="UniProtKB-SubCell"/>
</dbReference>
<comment type="caution">
    <text evidence="15">The sequence shown here is derived from an EMBL/GenBank/DDBJ whole genome shotgun (WGS) entry which is preliminary data.</text>
</comment>
<keyword evidence="2" id="KW-1003">Cell membrane</keyword>
<evidence type="ECO:0000256" key="7">
    <source>
        <dbReference type="ARBA" id="ARBA00022989"/>
    </source>
</evidence>
<dbReference type="CDD" id="cd06225">
    <property type="entry name" value="HAMP"/>
    <property type="match status" value="1"/>
</dbReference>
<feature type="domain" description="Methyl-accepting transducer" evidence="13">
    <location>
        <begin position="279"/>
        <end position="508"/>
    </location>
</feature>
<dbReference type="SMART" id="SM00304">
    <property type="entry name" value="HAMP"/>
    <property type="match status" value="1"/>
</dbReference>
<keyword evidence="5" id="KW-0997">Cell inner membrane</keyword>
<dbReference type="SUPFAM" id="SSF58104">
    <property type="entry name" value="Methyl-accepting chemotaxis protein (MCP) signaling domain"/>
    <property type="match status" value="1"/>
</dbReference>
<dbReference type="InterPro" id="IPR004090">
    <property type="entry name" value="Chemotax_Me-accpt_rcpt"/>
</dbReference>
<dbReference type="SUPFAM" id="SSF47170">
    <property type="entry name" value="Aspartate receptor, ligand-binding domain"/>
    <property type="match status" value="1"/>
</dbReference>
<evidence type="ECO:0000259" key="13">
    <source>
        <dbReference type="PROSITE" id="PS50111"/>
    </source>
</evidence>
<dbReference type="PROSITE" id="PS00538">
    <property type="entry name" value="CHEMOTAXIS_TRANSDUC_1"/>
    <property type="match status" value="1"/>
</dbReference>
<evidence type="ECO:0000256" key="9">
    <source>
        <dbReference type="ARBA" id="ARBA00023224"/>
    </source>
</evidence>
<gene>
    <name evidence="15" type="ORF">BG55_06995</name>
</gene>
<dbReference type="PROSITE" id="PS50111">
    <property type="entry name" value="CHEMOTAXIS_TRANSDUC_2"/>
    <property type="match status" value="1"/>
</dbReference>
<dbReference type="InterPro" id="IPR003660">
    <property type="entry name" value="HAMP_dom"/>
</dbReference>
<dbReference type="GO" id="GO:0006935">
    <property type="term" value="P:chemotaxis"/>
    <property type="evidence" value="ECO:0007669"/>
    <property type="project" value="UniProtKB-KW"/>
</dbReference>
<dbReference type="PANTHER" id="PTHR43531">
    <property type="entry name" value="PROTEIN ICFG"/>
    <property type="match status" value="1"/>
</dbReference>
<dbReference type="Gene3D" id="1.20.120.30">
    <property type="entry name" value="Aspartate receptor, ligand-binding domain"/>
    <property type="match status" value="1"/>
</dbReference>
<dbReference type="SMART" id="SM00283">
    <property type="entry name" value="MA"/>
    <property type="match status" value="1"/>
</dbReference>
<keyword evidence="9 11" id="KW-0807">Transducer</keyword>
<dbReference type="PANTHER" id="PTHR43531:SF14">
    <property type="entry name" value="METHYL-ACCEPTING CHEMOTAXIS PROTEIN I-RELATED"/>
    <property type="match status" value="1"/>
</dbReference>
<dbReference type="CDD" id="cd19407">
    <property type="entry name" value="Tar_Tsr_sensor"/>
    <property type="match status" value="1"/>
</dbReference>